<dbReference type="SUPFAM" id="SSF54928">
    <property type="entry name" value="RNA-binding domain, RBD"/>
    <property type="match status" value="1"/>
</dbReference>
<dbReference type="EMBL" id="SDMP01000013">
    <property type="protein sequence ID" value="RYR20744.1"/>
    <property type="molecule type" value="Genomic_DNA"/>
</dbReference>
<gene>
    <name evidence="3" type="ORF">Ahy_B03g065970</name>
</gene>
<name>A0A445A2S4_ARAHY</name>
<dbReference type="Pfam" id="PF02798">
    <property type="entry name" value="GST_N"/>
    <property type="match status" value="1"/>
</dbReference>
<dbReference type="STRING" id="3818.A0A445A2S4"/>
<dbReference type="InterPro" id="IPR036457">
    <property type="entry name" value="PPM-type-like_dom_sf"/>
</dbReference>
<dbReference type="GO" id="GO:0003676">
    <property type="term" value="F:nucleic acid binding"/>
    <property type="evidence" value="ECO:0007669"/>
    <property type="project" value="InterPro"/>
</dbReference>
<dbReference type="Gene3D" id="3.40.30.10">
    <property type="entry name" value="Glutaredoxin"/>
    <property type="match status" value="1"/>
</dbReference>
<feature type="compositionally biased region" description="Low complexity" evidence="1">
    <location>
        <begin position="206"/>
        <end position="218"/>
    </location>
</feature>
<dbReference type="PANTHER" id="PTHR44750:SF3">
    <property type="entry name" value="GLUTATHIONE S-TRANSFERASE, AMINO-TERMINAL DOMAIN PROTEIN"/>
    <property type="match status" value="1"/>
</dbReference>
<evidence type="ECO:0000259" key="2">
    <source>
        <dbReference type="Pfam" id="PF02798"/>
    </source>
</evidence>
<reference evidence="3 4" key="1">
    <citation type="submission" date="2019-01" db="EMBL/GenBank/DDBJ databases">
        <title>Sequencing of cultivated peanut Arachis hypogaea provides insights into genome evolution and oil improvement.</title>
        <authorList>
            <person name="Chen X."/>
        </authorList>
    </citation>
    <scope>NUCLEOTIDE SEQUENCE [LARGE SCALE GENOMIC DNA]</scope>
    <source>
        <strain evidence="4">cv. Fuhuasheng</strain>
        <tissue evidence="3">Leaves</tissue>
    </source>
</reference>
<dbReference type="InterPro" id="IPR043377">
    <property type="entry name" value="GSTT1/2/3"/>
</dbReference>
<evidence type="ECO:0000313" key="3">
    <source>
        <dbReference type="EMBL" id="RYR20744.1"/>
    </source>
</evidence>
<feature type="region of interest" description="Disordered" evidence="1">
    <location>
        <begin position="206"/>
        <end position="230"/>
    </location>
</feature>
<accession>A0A445A2S4</accession>
<dbReference type="PANTHER" id="PTHR44750">
    <property type="entry name" value="GLUTATHIONE S-TRANSFERASE T1-RELATED"/>
    <property type="match status" value="1"/>
</dbReference>
<sequence>MAEWPENDHRLFCGDLGNEVNNDVLSKAFTRFPSFNMARVVRDKRSVLSRGGEAVQMTTDHEPNTERGSIENRGGFVSNMLEKRNFFWNRMDHMLQESQFTRGVRERLLRLGSNPMSSCNSYLQKVPAIVHGNLKLSESHAILLYLASAFTGIADHWLVEPSHLLLPMMPPYAALYSPGGVYTHPAILIVLVDNYVFDDMNSVDTGGSSDGSDGNTVGANQTPRKRSCERTPTTSMTLFFTKCHILMNNRVVLGS</sequence>
<proteinExistence type="predicted"/>
<dbReference type="InterPro" id="IPR036249">
    <property type="entry name" value="Thioredoxin-like_sf"/>
</dbReference>
<protein>
    <recommendedName>
        <fullName evidence="2">GST N-terminal domain-containing protein</fullName>
    </recommendedName>
</protein>
<comment type="caution">
    <text evidence="3">The sequence shown here is derived from an EMBL/GenBank/DDBJ whole genome shotgun (WGS) entry which is preliminary data.</text>
</comment>
<evidence type="ECO:0000313" key="4">
    <source>
        <dbReference type="Proteomes" id="UP000289738"/>
    </source>
</evidence>
<dbReference type="InterPro" id="IPR035979">
    <property type="entry name" value="RBD_domain_sf"/>
</dbReference>
<evidence type="ECO:0000256" key="1">
    <source>
        <dbReference type="SAM" id="MobiDB-lite"/>
    </source>
</evidence>
<keyword evidence="4" id="KW-1185">Reference proteome</keyword>
<dbReference type="Gene3D" id="3.60.40.10">
    <property type="entry name" value="PPM-type phosphatase domain"/>
    <property type="match status" value="1"/>
</dbReference>
<organism evidence="3 4">
    <name type="scientific">Arachis hypogaea</name>
    <name type="common">Peanut</name>
    <dbReference type="NCBI Taxonomy" id="3818"/>
    <lineage>
        <taxon>Eukaryota</taxon>
        <taxon>Viridiplantae</taxon>
        <taxon>Streptophyta</taxon>
        <taxon>Embryophyta</taxon>
        <taxon>Tracheophyta</taxon>
        <taxon>Spermatophyta</taxon>
        <taxon>Magnoliopsida</taxon>
        <taxon>eudicotyledons</taxon>
        <taxon>Gunneridae</taxon>
        <taxon>Pentapetalae</taxon>
        <taxon>rosids</taxon>
        <taxon>fabids</taxon>
        <taxon>Fabales</taxon>
        <taxon>Fabaceae</taxon>
        <taxon>Papilionoideae</taxon>
        <taxon>50 kb inversion clade</taxon>
        <taxon>dalbergioids sensu lato</taxon>
        <taxon>Dalbergieae</taxon>
        <taxon>Pterocarpus clade</taxon>
        <taxon>Arachis</taxon>
    </lineage>
</organism>
<dbReference type="SUPFAM" id="SSF52833">
    <property type="entry name" value="Thioredoxin-like"/>
    <property type="match status" value="1"/>
</dbReference>
<dbReference type="InterPro" id="IPR004045">
    <property type="entry name" value="Glutathione_S-Trfase_N"/>
</dbReference>
<dbReference type="AlphaFoldDB" id="A0A445A2S4"/>
<dbReference type="Proteomes" id="UP000289738">
    <property type="component" value="Chromosome B03"/>
</dbReference>
<feature type="domain" description="GST N-terminal" evidence="2">
    <location>
        <begin position="121"/>
        <end position="147"/>
    </location>
</feature>